<dbReference type="SUPFAM" id="SSF143990">
    <property type="entry name" value="YbiA-like"/>
    <property type="match status" value="1"/>
</dbReference>
<feature type="domain" description="NADAR" evidence="4">
    <location>
        <begin position="1104"/>
        <end position="1241"/>
    </location>
</feature>
<proteinExistence type="predicted"/>
<feature type="coiled-coil region" evidence="2">
    <location>
        <begin position="761"/>
        <end position="788"/>
    </location>
</feature>
<organism evidence="5">
    <name type="scientific">viral metagenome</name>
    <dbReference type="NCBI Taxonomy" id="1070528"/>
    <lineage>
        <taxon>unclassified sequences</taxon>
        <taxon>metagenomes</taxon>
        <taxon>organismal metagenomes</taxon>
    </lineage>
</organism>
<dbReference type="Gene3D" id="1.10.357.40">
    <property type="entry name" value="YbiA-like"/>
    <property type="match status" value="1"/>
</dbReference>
<sequence>MSSSGIVPKFKPFTKTKVSLALEATPQPLEIKTDIATFHPRKFRDAEGASADEGRGEVDGEPVQAEPEMFKKRQREAEPRAPKAKPDAADLAARAAARADAGKAFPGLLQRARQGRGVPGAPVQPRVYSRLNVLSRDVQAAQVGRLPQALQALSKTLLDTETANPYIIEPAPDTFFPISRRGFGSFLINQYGPIFPKGNQKLLDVAKCAAKGEEGKKEVKIYHYQAFIREYLRFETPYRGLLVYHGLGSGKTCSAIAAAEALFGTRGSRVIVMTPFSLRDNFISEISFCGFKHFRLQNHWVALSLNAGGEFDPEMVKIFAKNVYGIPDSYFVKRGKGRDQLTRIWVPDFDKESEPNFDSLSAQEKDEITTQIKATIENRITFINYNGITATELKRMVCSTPEIFDNAVIVVDEIHNLTRLMQGSLEYYFVNKGGRRTAPVEKLTVDRQALPLCGQAKKYQRGYLFYRLFMDAKNTKVIGLSGTPLINFPEELGILMNILHGPIHTFEMTVKVEPMRDVRTLIEKAVALNEDLDTVFFQVSEGSLTATLTRLPEEFSKVFGDDSELLGIRRREPGKIAPTLAQVYANLETALKADRIVIKTKPVFKAQELLPAWDSTFRGAFLQEDGITLKNDIVLKKRIRGLVSYYRGIQGNVMPRVTKDEIVSIPLTGYALKLYNKYRNQEIQIEMSKPAATGPTAGDAIWAEIAEIATAKTSSNYRMSSRQACNFVFPDGISRPRPRNLDELDAETGKDRDLIVDNDIEDQAAGRNESAEEAAAEAEDNQVAAEVAAEEGASASAAAVPGTREAAEAYRRAIRQSKDALRKIGPTHLQLDGPADKNLARYSPKFAAMLQRIRDLPGSSLVYSQFLEMEGIGIFGICMEANGFVPIEINQGADGKLQFSQRTATSLAKGPEANEMRYIEFTGTGSKEQRAAAVNVFNARFDKLSPSMQKVLSDAKWKNNYKGELCRVFCITSAGAEGLSLKCVRGVHIMEPYWNTVRTQQVKGRAVRICSHMELPQDQQTVEIFTYCTVIPEEAMKAQAVDKTLERSDSYNAAAAAALGVPIPREAVEGVAVPEGMFEAVEAVPGLPGAPAGAAAAVDGPIKFYSKLANEYRGFSNFAPSPMVIQGKRYATVEHYFQSMKFVSPMWQEAVRVAPTPARAKQLGASKEYEVRDDWPKIRERVMLDALRAKFKQNAGLLQQLKDTGSRPLIEAGPDAFWGEGRLKNGKNRLGKLLMQVREEMKDVVAAPVAPVAAEAVAAAPLSEEAAFAGENGPEEDVAGAAVEPLAAGDEGEEAAQADEDAEAVAEQEAEATADASQKGGAKDDERTIILTSDQRVLLISLRKERVITSLQTLMKSVAVDCELNYVDNNDGSFRCLNLGDSIGDFAYHPDLQKDIAETEAKFKRPAPAPAAAAPVQAAAPVKAQAAAPLKVNAVAEQAVLPEPEGPAVAQIVQLPPAPVAAAPTDEAAVEAAAALVKPKPKRINYRKTEYFYQIRKDGTGKPLGYLLFNTTDTELTRPVGYVEANPATGLPKGPVVEPPTE</sequence>
<dbReference type="Gene3D" id="3.40.50.300">
    <property type="entry name" value="P-loop containing nucleotide triphosphate hydrolases"/>
    <property type="match status" value="2"/>
</dbReference>
<feature type="region of interest" description="Disordered" evidence="3">
    <location>
        <begin position="40"/>
        <end position="95"/>
    </location>
</feature>
<dbReference type="EMBL" id="MN740538">
    <property type="protein sequence ID" value="QHU32325.1"/>
    <property type="molecule type" value="Genomic_DNA"/>
</dbReference>
<feature type="compositionally biased region" description="Acidic residues" evidence="3">
    <location>
        <begin position="1290"/>
        <end position="1312"/>
    </location>
</feature>
<dbReference type="PROSITE" id="PS00690">
    <property type="entry name" value="DEAH_ATP_HELICASE"/>
    <property type="match status" value="1"/>
</dbReference>
<dbReference type="InterPro" id="IPR037238">
    <property type="entry name" value="YbiA-like_sf"/>
</dbReference>
<evidence type="ECO:0000259" key="4">
    <source>
        <dbReference type="Pfam" id="PF08719"/>
    </source>
</evidence>
<feature type="region of interest" description="Disordered" evidence="3">
    <location>
        <begin position="1289"/>
        <end position="1323"/>
    </location>
</feature>
<keyword evidence="1" id="KW-0378">Hydrolase</keyword>
<feature type="compositionally biased region" description="Basic and acidic residues" evidence="3">
    <location>
        <begin position="68"/>
        <end position="88"/>
    </location>
</feature>
<evidence type="ECO:0000256" key="2">
    <source>
        <dbReference type="SAM" id="Coils"/>
    </source>
</evidence>
<accession>A0A6C0LQP8</accession>
<dbReference type="SUPFAM" id="SSF52540">
    <property type="entry name" value="P-loop containing nucleoside triphosphate hydrolases"/>
    <property type="match status" value="2"/>
</dbReference>
<dbReference type="InterPro" id="IPR027417">
    <property type="entry name" value="P-loop_NTPase"/>
</dbReference>
<dbReference type="NCBIfam" id="TIGR02464">
    <property type="entry name" value="ribofla_fusion"/>
    <property type="match status" value="1"/>
</dbReference>
<dbReference type="InterPro" id="IPR002464">
    <property type="entry name" value="DNA/RNA_helicase_DEAH_CS"/>
</dbReference>
<evidence type="ECO:0000313" key="5">
    <source>
        <dbReference type="EMBL" id="QHU32325.1"/>
    </source>
</evidence>
<dbReference type="GO" id="GO:0016787">
    <property type="term" value="F:hydrolase activity"/>
    <property type="evidence" value="ECO:0007669"/>
    <property type="project" value="UniProtKB-KW"/>
</dbReference>
<evidence type="ECO:0000256" key="1">
    <source>
        <dbReference type="ARBA" id="ARBA00022801"/>
    </source>
</evidence>
<feature type="compositionally biased region" description="Basic and acidic residues" evidence="3">
    <location>
        <begin position="739"/>
        <end position="755"/>
    </location>
</feature>
<evidence type="ECO:0000256" key="3">
    <source>
        <dbReference type="SAM" id="MobiDB-lite"/>
    </source>
</evidence>
<protein>
    <recommendedName>
        <fullName evidence="4">NADAR domain-containing protein</fullName>
    </recommendedName>
</protein>
<feature type="region of interest" description="Disordered" evidence="3">
    <location>
        <begin position="736"/>
        <end position="757"/>
    </location>
</feature>
<feature type="compositionally biased region" description="Basic and acidic residues" evidence="3">
    <location>
        <begin position="43"/>
        <end position="58"/>
    </location>
</feature>
<keyword evidence="2" id="KW-0175">Coiled coil</keyword>
<reference evidence="5" key="1">
    <citation type="journal article" date="2020" name="Nature">
        <title>Giant virus diversity and host interactions through global metagenomics.</title>
        <authorList>
            <person name="Schulz F."/>
            <person name="Roux S."/>
            <person name="Paez-Espino D."/>
            <person name="Jungbluth S."/>
            <person name="Walsh D.A."/>
            <person name="Denef V.J."/>
            <person name="McMahon K.D."/>
            <person name="Konstantinidis K.T."/>
            <person name="Eloe-Fadrosh E.A."/>
            <person name="Kyrpides N.C."/>
            <person name="Woyke T."/>
        </authorList>
    </citation>
    <scope>NUCLEOTIDE SEQUENCE</scope>
    <source>
        <strain evidence="5">GVMAG-M-3300027963-9</strain>
    </source>
</reference>
<name>A0A6C0LQP8_9ZZZZ</name>
<dbReference type="CDD" id="cd15457">
    <property type="entry name" value="NADAR"/>
    <property type="match status" value="1"/>
</dbReference>
<dbReference type="Pfam" id="PF08719">
    <property type="entry name" value="NADAR"/>
    <property type="match status" value="1"/>
</dbReference>
<dbReference type="InterPro" id="IPR012816">
    <property type="entry name" value="NADAR"/>
</dbReference>